<gene>
    <name evidence="3" type="ORF">ATP06_0200235</name>
    <name evidence="2" type="ORF">AVL48_36985</name>
</gene>
<dbReference type="EMBL" id="LQCI01000027">
    <property type="protein sequence ID" value="KZB82958.1"/>
    <property type="molecule type" value="Genomic_DNA"/>
</dbReference>
<comment type="caution">
    <text evidence="2">The sequence shown here is derived from an EMBL/GenBank/DDBJ whole genome shotgun (WGS) entry which is preliminary data.</text>
</comment>
<dbReference type="Proteomes" id="UP000076321">
    <property type="component" value="Unassembled WGS sequence"/>
</dbReference>
<dbReference type="EMBL" id="LOBU02000001">
    <property type="protein sequence ID" value="OKA11334.1"/>
    <property type="molecule type" value="Genomic_DNA"/>
</dbReference>
<dbReference type="Proteomes" id="UP000186883">
    <property type="component" value="Unassembled WGS sequence"/>
</dbReference>
<keyword evidence="1" id="KW-0732">Signal</keyword>
<keyword evidence="5" id="KW-1185">Reference proteome</keyword>
<proteinExistence type="predicted"/>
<protein>
    <recommendedName>
        <fullName evidence="6">Peptidase C39-like domain-containing protein</fullName>
    </recommendedName>
</protein>
<dbReference type="RefSeq" id="WP_061983754.1">
    <property type="nucleotide sequence ID" value="NZ_FOPQ01000004.1"/>
</dbReference>
<name>A0A154MEH9_9PSEU</name>
<accession>A0A154MEH9</accession>
<reference evidence="3 5" key="2">
    <citation type="submission" date="2016-11" db="EMBL/GenBank/DDBJ databases">
        <title>Genome sequencing of Amycolatopsis regifaucium.</title>
        <authorList>
            <person name="Mayilraj S."/>
            <person name="Kaur N."/>
        </authorList>
    </citation>
    <scope>NUCLEOTIDE SEQUENCE [LARGE SCALE GENOMIC DNA]</scope>
    <source>
        <strain evidence="3 5">GY080</strain>
    </source>
</reference>
<evidence type="ECO:0000313" key="5">
    <source>
        <dbReference type="Proteomes" id="UP000186883"/>
    </source>
</evidence>
<evidence type="ECO:0000313" key="2">
    <source>
        <dbReference type="EMBL" id="KZB82958.1"/>
    </source>
</evidence>
<evidence type="ECO:0000313" key="3">
    <source>
        <dbReference type="EMBL" id="OKA11334.1"/>
    </source>
</evidence>
<dbReference type="OrthoDB" id="5148996at2"/>
<dbReference type="Pfam" id="PF12385">
    <property type="entry name" value="Peptidase_C70"/>
    <property type="match status" value="1"/>
</dbReference>
<evidence type="ECO:0008006" key="6">
    <source>
        <dbReference type="Google" id="ProtNLM"/>
    </source>
</evidence>
<evidence type="ECO:0000313" key="4">
    <source>
        <dbReference type="Proteomes" id="UP000076321"/>
    </source>
</evidence>
<feature type="chain" id="PRO_5010636984" description="Peptidase C39-like domain-containing protein" evidence="1">
    <location>
        <begin position="28"/>
        <end position="223"/>
    </location>
</feature>
<dbReference type="AlphaFoldDB" id="A0A154MEH9"/>
<dbReference type="InterPro" id="IPR022118">
    <property type="entry name" value="Peptidase_C70_AvrRpt2"/>
</dbReference>
<reference evidence="2 4" key="1">
    <citation type="submission" date="2015-12" db="EMBL/GenBank/DDBJ databases">
        <title>Amycolatopsis regifaucium genome sequencing and assembly.</title>
        <authorList>
            <person name="Mayilraj S."/>
        </authorList>
    </citation>
    <scope>NUCLEOTIDE SEQUENCE [LARGE SCALE GENOMIC DNA]</scope>
    <source>
        <strain evidence="2 4">GY080</strain>
    </source>
</reference>
<feature type="signal peptide" evidence="1">
    <location>
        <begin position="1"/>
        <end position="27"/>
    </location>
</feature>
<sequence length="223" mass="23629">MKSLSRAALATGAAVFALTMVPAAALAQPDGAGDRPSGLIQTQTHTQVREVTPVAGTATTVAASAASKQLNYTQQVQQYNQWCWAADGSSIERSQGGTASQAQFCAAGKGTSAGYCPNQAAQIPEIVRGFRGTGFSAQDAGGPIGFASVVSQIDSGILNLTGIYWTSGGGHAEVIYGYDSTNQSIMVGDPWPSYQRYQTWNYNQYRSNAQFRWNDTIVNIRKG</sequence>
<evidence type="ECO:0000256" key="1">
    <source>
        <dbReference type="SAM" id="SignalP"/>
    </source>
</evidence>
<organism evidence="2 4">
    <name type="scientific">Amycolatopsis regifaucium</name>
    <dbReference type="NCBI Taxonomy" id="546365"/>
    <lineage>
        <taxon>Bacteria</taxon>
        <taxon>Bacillati</taxon>
        <taxon>Actinomycetota</taxon>
        <taxon>Actinomycetes</taxon>
        <taxon>Pseudonocardiales</taxon>
        <taxon>Pseudonocardiaceae</taxon>
        <taxon>Amycolatopsis</taxon>
    </lineage>
</organism>